<evidence type="ECO:0000313" key="5">
    <source>
        <dbReference type="EMBL" id="PJA33147.1"/>
    </source>
</evidence>
<dbReference type="InterPro" id="IPR006114">
    <property type="entry name" value="6PGDH_C"/>
</dbReference>
<dbReference type="InterPro" id="IPR013328">
    <property type="entry name" value="6PGD_dom2"/>
</dbReference>
<dbReference type="Gene3D" id="3.30.360.10">
    <property type="entry name" value="Dihydrodipicolinate Reductase, domain 2"/>
    <property type="match status" value="1"/>
</dbReference>
<dbReference type="InterPro" id="IPR006115">
    <property type="entry name" value="6PGDH_NADP-bd"/>
</dbReference>
<dbReference type="GO" id="GO:0006006">
    <property type="term" value="P:glucose metabolic process"/>
    <property type="evidence" value="ECO:0007669"/>
    <property type="project" value="InterPro"/>
</dbReference>
<sequence length="575" mass="64603">IIQGIENFRFSNNLFENAWDNTMIERIDIRLLESLGVEDRGSFYDSIGALRDVGQNHLLTMLAAITMEYPTGMTTSSIRKNRATVLKTLIPWNDKTLSKDTFRAQHAGYKNIKGVNPNSETETYFSLKTEFLHPRWKGIPIYMEAGKRMGESRKEIILTLKHPNVCLLCEEGPHAPNRIVFRLEPNDEVVIHFWTKKPGFEKIIEERVFSFFLYEKETKVQYVEEYAKIINAAMEGDQTLFISSDEVLASWKFTDPIINGWKDGLVPLAEYQPQDVGEIGIIGLGKMGANIAKRLNIKKMRVVGFNKSPNSTRELEKEGIVGSYSLQEFVKKLSVPRTVWLMVPAGKAVDEVLFAQNGLAQLLKKGDTVIDGGNSFYKDSIRRGKRLKSKGIHFLDVGVSGGPISIELGKFAIMVGGDKKMYEKSKSIFEAMSDTSSGYMGKTGAGHFAKMIHNGIEYGMMQSLAEGFAILKEAPFKFRLKEVAKVYNQNSIITSRLTGWLEEGFKQYGDDLRKASSAVAHTGEGEWTVQTAKELGIPTPVIKDSYLFRVQSRKKPTFTGKILSTLRAIFGGHKI</sequence>
<dbReference type="Pfam" id="PF03446">
    <property type="entry name" value="NAD_binding_2"/>
    <property type="match status" value="1"/>
</dbReference>
<comment type="caution">
    <text evidence="5">The sequence shown here is derived from an EMBL/GenBank/DDBJ whole genome shotgun (WGS) entry which is preliminary data.</text>
</comment>
<organism evidence="5 6">
    <name type="scientific">Candidatus Zambryskibacteria bacterium CG_4_9_14_3_um_filter_42_15</name>
    <dbReference type="NCBI Taxonomy" id="1975112"/>
    <lineage>
        <taxon>Bacteria</taxon>
        <taxon>Candidatus Zambryskiibacteriota</taxon>
    </lineage>
</organism>
<dbReference type="SUPFAM" id="SSF55347">
    <property type="entry name" value="Glyceraldehyde-3-phosphate dehydrogenase-like, C-terminal domain"/>
    <property type="match status" value="1"/>
</dbReference>
<evidence type="ECO:0000256" key="2">
    <source>
        <dbReference type="ARBA" id="ARBA00023002"/>
    </source>
</evidence>
<dbReference type="Pfam" id="PF02781">
    <property type="entry name" value="G6PD_C"/>
    <property type="match status" value="1"/>
</dbReference>
<evidence type="ECO:0000256" key="1">
    <source>
        <dbReference type="ARBA" id="ARBA00008419"/>
    </source>
</evidence>
<name>A0A2M7WT14_9BACT</name>
<dbReference type="AlphaFoldDB" id="A0A2M7WT14"/>
<protein>
    <submittedName>
        <fullName evidence="5">6-phosphogluconate dehydrogenase (Decarboxylating)</fullName>
    </submittedName>
</protein>
<evidence type="ECO:0000259" key="4">
    <source>
        <dbReference type="SMART" id="SM01350"/>
    </source>
</evidence>
<dbReference type="Pfam" id="PF00393">
    <property type="entry name" value="6PGD"/>
    <property type="match status" value="1"/>
</dbReference>
<evidence type="ECO:0000313" key="6">
    <source>
        <dbReference type="Proteomes" id="UP000230758"/>
    </source>
</evidence>
<dbReference type="GO" id="GO:0006098">
    <property type="term" value="P:pentose-phosphate shunt"/>
    <property type="evidence" value="ECO:0007669"/>
    <property type="project" value="InterPro"/>
</dbReference>
<dbReference type="NCBIfam" id="TIGR00872">
    <property type="entry name" value="gnd_rel"/>
    <property type="match status" value="1"/>
</dbReference>
<dbReference type="NCBIfam" id="NF007161">
    <property type="entry name" value="PRK09599.1"/>
    <property type="match status" value="1"/>
</dbReference>
<keyword evidence="2" id="KW-0560">Oxidoreductase</keyword>
<dbReference type="GO" id="GO:0004345">
    <property type="term" value="F:glucose-6-phosphate dehydrogenase activity"/>
    <property type="evidence" value="ECO:0007669"/>
    <property type="project" value="InterPro"/>
</dbReference>
<reference evidence="6" key="1">
    <citation type="submission" date="2017-09" db="EMBL/GenBank/DDBJ databases">
        <title>Depth-based differentiation of microbial function through sediment-hosted aquifers and enrichment of novel symbionts in the deep terrestrial subsurface.</title>
        <authorList>
            <person name="Probst A.J."/>
            <person name="Ladd B."/>
            <person name="Jarett J.K."/>
            <person name="Geller-Mcgrath D.E."/>
            <person name="Sieber C.M.K."/>
            <person name="Emerson J.B."/>
            <person name="Anantharaman K."/>
            <person name="Thomas B.C."/>
            <person name="Malmstrom R."/>
            <person name="Stieglmeier M."/>
            <person name="Klingl A."/>
            <person name="Woyke T."/>
            <person name="Ryan C.M."/>
            <person name="Banfield J.F."/>
        </authorList>
    </citation>
    <scope>NUCLEOTIDE SEQUENCE [LARGE SCALE GENOMIC DNA]</scope>
</reference>
<dbReference type="PRINTS" id="PR00076">
    <property type="entry name" value="6PGDHDRGNASE"/>
</dbReference>
<dbReference type="InterPro" id="IPR008927">
    <property type="entry name" value="6-PGluconate_DH-like_C_sf"/>
</dbReference>
<dbReference type="GO" id="GO:0050661">
    <property type="term" value="F:NADP binding"/>
    <property type="evidence" value="ECO:0007669"/>
    <property type="project" value="InterPro"/>
</dbReference>
<dbReference type="InterPro" id="IPR022675">
    <property type="entry name" value="G6P_DH_C"/>
</dbReference>
<dbReference type="SUPFAM" id="SSF51735">
    <property type="entry name" value="NAD(P)-binding Rossmann-fold domains"/>
    <property type="match status" value="1"/>
</dbReference>
<dbReference type="InterPro" id="IPR036291">
    <property type="entry name" value="NAD(P)-bd_dom_sf"/>
</dbReference>
<dbReference type="PANTHER" id="PTHR11811">
    <property type="entry name" value="6-PHOSPHOGLUCONATE DEHYDROGENASE"/>
    <property type="match status" value="1"/>
</dbReference>
<dbReference type="InterPro" id="IPR004849">
    <property type="entry name" value="6DGDH_YqeC"/>
</dbReference>
<dbReference type="SUPFAM" id="SSF48179">
    <property type="entry name" value="6-phosphogluconate dehydrogenase C-terminal domain-like"/>
    <property type="match status" value="1"/>
</dbReference>
<comment type="similarity">
    <text evidence="1">Belongs to the 6-phosphogluconate dehydrogenase family.</text>
</comment>
<dbReference type="SMART" id="SM01350">
    <property type="entry name" value="6PGD"/>
    <property type="match status" value="1"/>
</dbReference>
<feature type="non-terminal residue" evidence="5">
    <location>
        <position position="1"/>
    </location>
</feature>
<dbReference type="InterPro" id="IPR006183">
    <property type="entry name" value="Pgluconate_DH"/>
</dbReference>
<dbReference type="Proteomes" id="UP000230758">
    <property type="component" value="Unassembled WGS sequence"/>
</dbReference>
<feature type="domain" description="6-phosphogluconate dehydrogenase C-terminal" evidence="4">
    <location>
        <begin position="446"/>
        <end position="575"/>
    </location>
</feature>
<dbReference type="Gene3D" id="3.40.50.720">
    <property type="entry name" value="NAD(P)-binding Rossmann-like Domain"/>
    <property type="match status" value="1"/>
</dbReference>
<dbReference type="GO" id="GO:0004616">
    <property type="term" value="F:phosphogluconate dehydrogenase (decarboxylating) activity"/>
    <property type="evidence" value="ECO:0007669"/>
    <property type="project" value="InterPro"/>
</dbReference>
<dbReference type="Gene3D" id="1.10.1040.10">
    <property type="entry name" value="N-(1-d-carboxylethyl)-l-norvaline Dehydrogenase, domain 2"/>
    <property type="match status" value="1"/>
</dbReference>
<proteinExistence type="inferred from homology"/>
<dbReference type="GO" id="GO:0019521">
    <property type="term" value="P:D-gluconate metabolic process"/>
    <property type="evidence" value="ECO:0007669"/>
    <property type="project" value="UniProtKB-KW"/>
</dbReference>
<accession>A0A2M7WT14</accession>
<gene>
    <name evidence="5" type="primary">gnd</name>
    <name evidence="5" type="ORF">CO185_00325</name>
</gene>
<evidence type="ECO:0000256" key="3">
    <source>
        <dbReference type="ARBA" id="ARBA00023064"/>
    </source>
</evidence>
<dbReference type="EMBL" id="PFXF01000006">
    <property type="protein sequence ID" value="PJA33147.1"/>
    <property type="molecule type" value="Genomic_DNA"/>
</dbReference>
<keyword evidence="3" id="KW-0311">Gluconate utilization</keyword>